<dbReference type="GO" id="GO:0006955">
    <property type="term" value="P:immune response"/>
    <property type="evidence" value="ECO:0007669"/>
    <property type="project" value="InterPro"/>
</dbReference>
<dbReference type="SUPFAM" id="SSF54117">
    <property type="entry name" value="Interleukin 8-like chemokines"/>
    <property type="match status" value="1"/>
</dbReference>
<keyword evidence="7" id="KW-1015">Disulfide bond</keyword>
<dbReference type="PANTHER" id="PTHR12015">
    <property type="entry name" value="SMALL INDUCIBLE CYTOKINE A"/>
    <property type="match status" value="1"/>
</dbReference>
<dbReference type="GeneID" id="101733520"/>
<organism evidence="12">
    <name type="scientific">Xenopus tropicalis</name>
    <name type="common">Western clawed frog</name>
    <name type="synonym">Silurana tropicalis</name>
    <dbReference type="NCBI Taxonomy" id="8364"/>
    <lineage>
        <taxon>Eukaryota</taxon>
        <taxon>Metazoa</taxon>
        <taxon>Chordata</taxon>
        <taxon>Craniata</taxon>
        <taxon>Vertebrata</taxon>
        <taxon>Euteleostomi</taxon>
        <taxon>Amphibia</taxon>
        <taxon>Batrachia</taxon>
        <taxon>Anura</taxon>
        <taxon>Pipoidea</taxon>
        <taxon>Pipidae</taxon>
        <taxon>Xenopodinae</taxon>
        <taxon>Xenopus</taxon>
        <taxon>Silurana</taxon>
    </lineage>
</organism>
<evidence type="ECO:0000256" key="3">
    <source>
        <dbReference type="ARBA" id="ARBA00022500"/>
    </source>
</evidence>
<keyword evidence="3 9" id="KW-0145">Chemotaxis</keyword>
<evidence type="ECO:0000256" key="10">
    <source>
        <dbReference type="SAM" id="MobiDB-lite"/>
    </source>
</evidence>
<reference evidence="14" key="3">
    <citation type="submission" date="2025-04" db="UniProtKB">
        <authorList>
            <consortium name="RefSeq"/>
        </authorList>
    </citation>
    <scope>IDENTIFICATION</scope>
    <source>
        <strain evidence="14">Nigerian</strain>
        <tissue evidence="14">Liver and blood</tissue>
    </source>
</reference>
<evidence type="ECO:0000256" key="1">
    <source>
        <dbReference type="ARBA" id="ARBA00004613"/>
    </source>
</evidence>
<sequence length="120" mass="13014">MRPIWTLLPLAVLTALLWDTADTQGTGNIVADCCLKTSDKRIPPGAVRAYQLQSRSNGCTETAIVFITKSDKRLCAPPQLKWVRKLIEKLDKAGKKSLKRKSPPSGAGGKRSRGDLPADG</sequence>
<reference evidence="12" key="2">
    <citation type="submission" date="2020-05" db="UniProtKB">
        <authorList>
            <consortium name="Ensembl"/>
        </authorList>
    </citation>
    <scope>IDENTIFICATION</scope>
</reference>
<gene>
    <name evidence="15" type="primary">ccl19</name>
    <name evidence="12 14" type="synonym">LOC101733520</name>
</gene>
<dbReference type="Xenbase" id="XB-GENE-29087023">
    <property type="gene designation" value="ccl19"/>
</dbReference>
<dbReference type="InterPro" id="IPR000827">
    <property type="entry name" value="Chemokine_CC_CS"/>
</dbReference>
<dbReference type="Proteomes" id="UP000008143">
    <property type="component" value="Chromosome 1"/>
</dbReference>
<evidence type="ECO:0000256" key="5">
    <source>
        <dbReference type="ARBA" id="ARBA00022525"/>
    </source>
</evidence>
<feature type="domain" description="Chemokine interleukin-8-like" evidence="11">
    <location>
        <begin position="30"/>
        <end position="90"/>
    </location>
</feature>
<evidence type="ECO:0000256" key="6">
    <source>
        <dbReference type="ARBA" id="ARBA00022729"/>
    </source>
</evidence>
<evidence type="ECO:0000256" key="2">
    <source>
        <dbReference type="ARBA" id="ARBA00010868"/>
    </source>
</evidence>
<dbReference type="Pfam" id="PF00048">
    <property type="entry name" value="IL8"/>
    <property type="match status" value="1"/>
</dbReference>
<evidence type="ECO:0000259" key="11">
    <source>
        <dbReference type="SMART" id="SM00199"/>
    </source>
</evidence>
<dbReference type="GO" id="GO:0005615">
    <property type="term" value="C:extracellular space"/>
    <property type="evidence" value="ECO:0007669"/>
    <property type="project" value="UniProtKB-KW"/>
</dbReference>
<accession>A0A6I8SFK3</accession>
<evidence type="ECO:0000313" key="14">
    <source>
        <dbReference type="RefSeq" id="XP_031750816.1"/>
    </source>
</evidence>
<evidence type="ECO:0000313" key="15">
    <source>
        <dbReference type="Xenbase" id="XB-GENE-29087023"/>
    </source>
</evidence>
<dbReference type="KEGG" id="xtr:101733520"/>
<feature type="chain" id="PRO_5044517754" description="C-C motif chemokine" evidence="9">
    <location>
        <begin position="24"/>
        <end position="120"/>
    </location>
</feature>
<dbReference type="Gene3D" id="2.40.50.40">
    <property type="match status" value="1"/>
</dbReference>
<dbReference type="PANTHER" id="PTHR12015:SF108">
    <property type="entry name" value="C-C MOTIF CHEMOKINE 20"/>
    <property type="match status" value="1"/>
</dbReference>
<dbReference type="SMART" id="SM00199">
    <property type="entry name" value="SCY"/>
    <property type="match status" value="1"/>
</dbReference>
<keyword evidence="4 9" id="KW-0202">Cytokine</keyword>
<protein>
    <recommendedName>
        <fullName evidence="9">C-C motif chemokine</fullName>
    </recommendedName>
</protein>
<evidence type="ECO:0000256" key="4">
    <source>
        <dbReference type="ARBA" id="ARBA00022514"/>
    </source>
</evidence>
<dbReference type="InterPro" id="IPR001811">
    <property type="entry name" value="Chemokine_IL8-like_dom"/>
</dbReference>
<evidence type="ECO:0000256" key="7">
    <source>
        <dbReference type="ARBA" id="ARBA00023157"/>
    </source>
</evidence>
<dbReference type="CTD" id="6363"/>
<dbReference type="AlphaFoldDB" id="A0A6I8SFK3"/>
<dbReference type="OrthoDB" id="9909116at2759"/>
<evidence type="ECO:0000313" key="13">
    <source>
        <dbReference type="Proteomes" id="UP000008143"/>
    </source>
</evidence>
<keyword evidence="13" id="KW-1185">Reference proteome</keyword>
<reference evidence="12" key="1">
    <citation type="journal article" date="2010" name="Science">
        <title>The genome of the Western clawed frog Xenopus tropicalis.</title>
        <authorList>
            <person name="Hellsten U."/>
            <person name="Harland R.M."/>
            <person name="Gilchrist M.J."/>
            <person name="Hendrix D."/>
            <person name="Jurka J."/>
            <person name="Kapitonov V."/>
            <person name="Ovcharenko I."/>
            <person name="Putnam N.H."/>
            <person name="Shu S."/>
            <person name="Taher L."/>
            <person name="Blitz I.L."/>
            <person name="Blumberg B."/>
            <person name="Dichmann D.S."/>
            <person name="Dubchak I."/>
            <person name="Amaya E."/>
            <person name="Detter J.C."/>
            <person name="Fletcher R."/>
            <person name="Gerhard D.S."/>
            <person name="Goodstein D."/>
            <person name="Graves T."/>
            <person name="Grigoriev I.V."/>
            <person name="Grimwood J."/>
            <person name="Kawashima T."/>
            <person name="Lindquist E."/>
            <person name="Lucas S.M."/>
            <person name="Mead P.E."/>
            <person name="Mitros T."/>
            <person name="Ogino H."/>
            <person name="Ohta Y."/>
            <person name="Poliakov A.V."/>
            <person name="Pollet N."/>
            <person name="Robert J."/>
            <person name="Salamov A."/>
            <person name="Sater A.K."/>
            <person name="Schmutz J."/>
            <person name="Terry A."/>
            <person name="Vize P.D."/>
            <person name="Warren W.C."/>
            <person name="Wells D."/>
            <person name="Wills A."/>
            <person name="Wilson R.K."/>
            <person name="Zimmerman L.B."/>
            <person name="Zorn A.M."/>
            <person name="Grainger R."/>
            <person name="Grammer T."/>
            <person name="Khokha M.K."/>
            <person name="Richardson P.M."/>
            <person name="Rokhsar D.S."/>
        </authorList>
    </citation>
    <scope>NUCLEOTIDE SEQUENCE [LARGE SCALE GENOMIC DNA]</scope>
    <source>
        <strain evidence="12">Nigerian</strain>
    </source>
</reference>
<name>A0A6I8SFK3_XENTR</name>
<proteinExistence type="inferred from homology"/>
<dbReference type="CDD" id="cd00169">
    <property type="entry name" value="Chemokine"/>
    <property type="match status" value="1"/>
</dbReference>
<comment type="similarity">
    <text evidence="2 9">Belongs to the intercrine beta (chemokine CC) family.</text>
</comment>
<comment type="subcellular location">
    <subcellularLocation>
        <location evidence="1 9">Secreted</location>
    </subcellularLocation>
</comment>
<dbReference type="GO" id="GO:0006954">
    <property type="term" value="P:inflammatory response"/>
    <property type="evidence" value="ECO:0007669"/>
    <property type="project" value="UniProtKB-KW"/>
</dbReference>
<dbReference type="RefSeq" id="XP_031750816.1">
    <property type="nucleotide sequence ID" value="XM_031894956.1"/>
</dbReference>
<dbReference type="GO" id="GO:0008009">
    <property type="term" value="F:chemokine activity"/>
    <property type="evidence" value="ECO:0007669"/>
    <property type="project" value="InterPro"/>
</dbReference>
<feature type="signal peptide" evidence="9">
    <location>
        <begin position="1"/>
        <end position="23"/>
    </location>
</feature>
<dbReference type="Ensembl" id="ENSXETT00000081410">
    <property type="protein sequence ID" value="ENSXETP00000093581"/>
    <property type="gene ID" value="ENSXETG00000037411"/>
</dbReference>
<dbReference type="PROSITE" id="PS00472">
    <property type="entry name" value="SMALL_CYTOKINES_CC"/>
    <property type="match status" value="1"/>
</dbReference>
<evidence type="ECO:0000256" key="8">
    <source>
        <dbReference type="ARBA" id="ARBA00023198"/>
    </source>
</evidence>
<evidence type="ECO:0000313" key="12">
    <source>
        <dbReference type="Ensembl" id="ENSXETP00000093581"/>
    </source>
</evidence>
<keyword evidence="6 9" id="KW-0732">Signal</keyword>
<keyword evidence="8" id="KW-0395">Inflammatory response</keyword>
<keyword evidence="5 9" id="KW-0964">Secreted</keyword>
<dbReference type="FunFam" id="2.40.50.40:FF:000012">
    <property type="entry name" value="C-C motif chemokine"/>
    <property type="match status" value="1"/>
</dbReference>
<dbReference type="Bgee" id="ENSXETG00000037411">
    <property type="expression patterns" value="Expressed in liver and 10 other cell types or tissues"/>
</dbReference>
<feature type="region of interest" description="Disordered" evidence="10">
    <location>
        <begin position="93"/>
        <end position="120"/>
    </location>
</feature>
<evidence type="ECO:0000256" key="9">
    <source>
        <dbReference type="RuleBase" id="RU361150"/>
    </source>
</evidence>
<dbReference type="OMA" id="NINVHAC"/>
<dbReference type="InterPro" id="IPR036048">
    <property type="entry name" value="Interleukin_8-like_sf"/>
</dbReference>
<dbReference type="InterPro" id="IPR039809">
    <property type="entry name" value="Chemokine_b/g/d"/>
</dbReference>
<dbReference type="AGR" id="Xenbase:XB-GENE-29087023"/>
<dbReference type="GeneTree" id="ENSGT01130000278316"/>